<dbReference type="RefSeq" id="WP_218106092.1">
    <property type="nucleotide sequence ID" value="NZ_FMHZ01000002.1"/>
</dbReference>
<evidence type="ECO:0000313" key="8">
    <source>
        <dbReference type="EMBL" id="SCL72238.1"/>
    </source>
</evidence>
<dbReference type="AlphaFoldDB" id="A0A1C6W121"/>
<dbReference type="Gene3D" id="1.20.1250.20">
    <property type="entry name" value="MFS general substrate transporter like domains"/>
    <property type="match status" value="1"/>
</dbReference>
<dbReference type="SUPFAM" id="SSF103473">
    <property type="entry name" value="MFS general substrate transporter"/>
    <property type="match status" value="1"/>
</dbReference>
<evidence type="ECO:0000256" key="2">
    <source>
        <dbReference type="ARBA" id="ARBA00022448"/>
    </source>
</evidence>
<feature type="transmembrane region" description="Helical" evidence="6">
    <location>
        <begin position="324"/>
        <end position="346"/>
    </location>
</feature>
<proteinExistence type="predicted"/>
<dbReference type="EMBL" id="FMHZ01000002">
    <property type="protein sequence ID" value="SCL72238.1"/>
    <property type="molecule type" value="Genomic_DNA"/>
</dbReference>
<dbReference type="GO" id="GO:0022857">
    <property type="term" value="F:transmembrane transporter activity"/>
    <property type="evidence" value="ECO:0007669"/>
    <property type="project" value="InterPro"/>
</dbReference>
<evidence type="ECO:0000313" key="9">
    <source>
        <dbReference type="Proteomes" id="UP000199001"/>
    </source>
</evidence>
<dbReference type="PANTHER" id="PTHR43385">
    <property type="entry name" value="RIBOFLAVIN TRANSPORTER RIBJ"/>
    <property type="match status" value="1"/>
</dbReference>
<feature type="transmembrane region" description="Helical" evidence="6">
    <location>
        <begin position="234"/>
        <end position="260"/>
    </location>
</feature>
<evidence type="ECO:0000259" key="7">
    <source>
        <dbReference type="PROSITE" id="PS50850"/>
    </source>
</evidence>
<dbReference type="GO" id="GO:0005886">
    <property type="term" value="C:plasma membrane"/>
    <property type="evidence" value="ECO:0007669"/>
    <property type="project" value="UniProtKB-SubCell"/>
</dbReference>
<feature type="transmembrane region" description="Helical" evidence="6">
    <location>
        <begin position="116"/>
        <end position="140"/>
    </location>
</feature>
<dbReference type="PROSITE" id="PS50850">
    <property type="entry name" value="MFS"/>
    <property type="match status" value="1"/>
</dbReference>
<accession>A0A1C6W121</accession>
<feature type="transmembrane region" description="Helical" evidence="6">
    <location>
        <begin position="299"/>
        <end position="318"/>
    </location>
</feature>
<dbReference type="InterPro" id="IPR052983">
    <property type="entry name" value="MFS_Riboflavin_Transporter"/>
</dbReference>
<feature type="transmembrane region" description="Helical" evidence="6">
    <location>
        <begin position="179"/>
        <end position="200"/>
    </location>
</feature>
<evidence type="ECO:0000256" key="1">
    <source>
        <dbReference type="ARBA" id="ARBA00004651"/>
    </source>
</evidence>
<keyword evidence="4 6" id="KW-1133">Transmembrane helix</keyword>
<comment type="subcellular location">
    <subcellularLocation>
        <location evidence="1">Cell membrane</location>
        <topology evidence="1">Multi-pass membrane protein</topology>
    </subcellularLocation>
</comment>
<feature type="transmembrane region" description="Helical" evidence="6">
    <location>
        <begin position="266"/>
        <end position="287"/>
    </location>
</feature>
<evidence type="ECO:0000256" key="4">
    <source>
        <dbReference type="ARBA" id="ARBA00022989"/>
    </source>
</evidence>
<evidence type="ECO:0000256" key="3">
    <source>
        <dbReference type="ARBA" id="ARBA00022692"/>
    </source>
</evidence>
<feature type="transmembrane region" description="Helical" evidence="6">
    <location>
        <begin position="385"/>
        <end position="406"/>
    </location>
</feature>
<organism evidence="8 9">
    <name type="scientific">Micromonospora citrea</name>
    <dbReference type="NCBI Taxonomy" id="47855"/>
    <lineage>
        <taxon>Bacteria</taxon>
        <taxon>Bacillati</taxon>
        <taxon>Actinomycetota</taxon>
        <taxon>Actinomycetes</taxon>
        <taxon>Micromonosporales</taxon>
        <taxon>Micromonosporaceae</taxon>
        <taxon>Micromonospora</taxon>
    </lineage>
</organism>
<evidence type="ECO:0000256" key="5">
    <source>
        <dbReference type="ARBA" id="ARBA00023136"/>
    </source>
</evidence>
<feature type="transmembrane region" description="Helical" evidence="6">
    <location>
        <begin position="26"/>
        <end position="49"/>
    </location>
</feature>
<dbReference type="Proteomes" id="UP000199001">
    <property type="component" value="Unassembled WGS sequence"/>
</dbReference>
<gene>
    <name evidence="8" type="ORF">GA0070606_6006</name>
</gene>
<feature type="transmembrane region" description="Helical" evidence="6">
    <location>
        <begin position="152"/>
        <end position="173"/>
    </location>
</feature>
<dbReference type="Pfam" id="PF07690">
    <property type="entry name" value="MFS_1"/>
    <property type="match status" value="1"/>
</dbReference>
<dbReference type="InterPro" id="IPR020846">
    <property type="entry name" value="MFS_dom"/>
</dbReference>
<keyword evidence="5 6" id="KW-0472">Membrane</keyword>
<protein>
    <submittedName>
        <fullName evidence="8">Predicted arabinose efflux permease, MFS family</fullName>
    </submittedName>
</protein>
<dbReference type="InterPro" id="IPR036259">
    <property type="entry name" value="MFS_trans_sf"/>
</dbReference>
<name>A0A1C6W121_9ACTN</name>
<dbReference type="PANTHER" id="PTHR43385:SF1">
    <property type="entry name" value="RIBOFLAVIN TRANSPORTER RIBJ"/>
    <property type="match status" value="1"/>
</dbReference>
<feature type="transmembrane region" description="Helical" evidence="6">
    <location>
        <begin position="92"/>
        <end position="110"/>
    </location>
</feature>
<feature type="transmembrane region" description="Helical" evidence="6">
    <location>
        <begin position="353"/>
        <end position="373"/>
    </location>
</feature>
<keyword evidence="2" id="KW-0813">Transport</keyword>
<feature type="domain" description="Major facilitator superfamily (MFS) profile" evidence="7">
    <location>
        <begin position="24"/>
        <end position="412"/>
    </location>
</feature>
<dbReference type="InterPro" id="IPR011701">
    <property type="entry name" value="MFS"/>
</dbReference>
<feature type="transmembrane region" description="Helical" evidence="6">
    <location>
        <begin position="61"/>
        <end position="80"/>
    </location>
</feature>
<sequence>MRLDAAAPAGLRVGGRRASTGGRRMVAALAVTQTVGYGTLYYAFAVLLAPMSGSLGASTTAVTGALTASVLASALAAVPVGRWLDRHGGRGLMTVGSLAATGLVLAWSQVHALWQLYAVMIGVGVAGAMVLYEPAFAVIVSRFAPPRRDDALLAVTVVAGFASTVFLPLTGLLVDRLDWRTALVVLAVVHGATTVPLHAAALRVPACRPPADGARVPPGRSRSARTRAIRDPRLWIIAGALVAHGAATSTMTVHLVGYLVDRGHPATFAATAAGLLGVLSVTGRLVLAGARRRLPVTGIVATIFALQAVAVLALPAVAGNRVGAVLGVVGFGLGFGVASLATPALLADRYGTAAYAGVAGLLAAPVTAARATAPLAAAALLHAVGYGPLLAAVAGCCALAAVGMLVRSAAPPPEASFAQAAPG</sequence>
<dbReference type="STRING" id="47855.GA0070606_6006"/>
<keyword evidence="9" id="KW-1185">Reference proteome</keyword>
<reference evidence="9" key="1">
    <citation type="submission" date="2016-06" db="EMBL/GenBank/DDBJ databases">
        <authorList>
            <person name="Varghese N."/>
            <person name="Submissions Spin"/>
        </authorList>
    </citation>
    <scope>NUCLEOTIDE SEQUENCE [LARGE SCALE GENOMIC DNA]</scope>
    <source>
        <strain evidence="9">DSM 43903</strain>
    </source>
</reference>
<keyword evidence="3 6" id="KW-0812">Transmembrane</keyword>
<evidence type="ECO:0000256" key="6">
    <source>
        <dbReference type="SAM" id="Phobius"/>
    </source>
</evidence>